<dbReference type="InterPro" id="IPR002781">
    <property type="entry name" value="TM_pro_TauE-like"/>
</dbReference>
<keyword evidence="6" id="KW-1003">Cell membrane</keyword>
<keyword evidence="4 6" id="KW-1133">Transmembrane helix</keyword>
<evidence type="ECO:0000256" key="1">
    <source>
        <dbReference type="ARBA" id="ARBA00004141"/>
    </source>
</evidence>
<evidence type="ECO:0000313" key="8">
    <source>
        <dbReference type="Proteomes" id="UP000501058"/>
    </source>
</evidence>
<feature type="transmembrane region" description="Helical" evidence="6">
    <location>
        <begin position="46"/>
        <end position="64"/>
    </location>
</feature>
<name>A0A6G7Y4Y1_9ACTN</name>
<organism evidence="7 8">
    <name type="scientific">Propioniciclava coleopterorum</name>
    <dbReference type="NCBI Taxonomy" id="2714937"/>
    <lineage>
        <taxon>Bacteria</taxon>
        <taxon>Bacillati</taxon>
        <taxon>Actinomycetota</taxon>
        <taxon>Actinomycetes</taxon>
        <taxon>Propionibacteriales</taxon>
        <taxon>Propionibacteriaceae</taxon>
        <taxon>Propioniciclava</taxon>
    </lineage>
</organism>
<feature type="transmembrane region" description="Helical" evidence="6">
    <location>
        <begin position="188"/>
        <end position="210"/>
    </location>
</feature>
<comment type="subcellular location">
    <subcellularLocation>
        <location evidence="6">Cell membrane</location>
        <topology evidence="6">Multi-pass membrane protein</topology>
    </subcellularLocation>
    <subcellularLocation>
        <location evidence="1">Membrane</location>
        <topology evidence="1">Multi-pass membrane protein</topology>
    </subcellularLocation>
</comment>
<gene>
    <name evidence="7" type="ORF">G7070_05790</name>
</gene>
<keyword evidence="5 6" id="KW-0472">Membrane</keyword>
<dbReference type="InterPro" id="IPR051598">
    <property type="entry name" value="TSUP/Inactive_protease-like"/>
</dbReference>
<evidence type="ECO:0000256" key="4">
    <source>
        <dbReference type="ARBA" id="ARBA00022989"/>
    </source>
</evidence>
<feature type="transmembrane region" description="Helical" evidence="6">
    <location>
        <begin position="216"/>
        <end position="238"/>
    </location>
</feature>
<evidence type="ECO:0000313" key="7">
    <source>
        <dbReference type="EMBL" id="QIK71875.1"/>
    </source>
</evidence>
<dbReference type="KEGG" id="prv:G7070_05790"/>
<feature type="transmembrane region" description="Helical" evidence="6">
    <location>
        <begin position="12"/>
        <end position="39"/>
    </location>
</feature>
<protein>
    <recommendedName>
        <fullName evidence="6">Probable membrane transporter protein</fullName>
    </recommendedName>
</protein>
<dbReference type="Proteomes" id="UP000501058">
    <property type="component" value="Chromosome"/>
</dbReference>
<feature type="transmembrane region" description="Helical" evidence="6">
    <location>
        <begin position="101"/>
        <end position="122"/>
    </location>
</feature>
<dbReference type="PANTHER" id="PTHR43701:SF2">
    <property type="entry name" value="MEMBRANE TRANSPORTER PROTEIN YJNA-RELATED"/>
    <property type="match status" value="1"/>
</dbReference>
<reference evidence="7 8" key="1">
    <citation type="submission" date="2020-03" db="EMBL/GenBank/DDBJ databases">
        <title>Propioniciclava sp. nov., isolated from Hydrophilus acuminatus.</title>
        <authorList>
            <person name="Hyun D.-W."/>
            <person name="Bae J.-W."/>
        </authorList>
    </citation>
    <scope>NUCLEOTIDE SEQUENCE [LARGE SCALE GENOMIC DNA]</scope>
    <source>
        <strain evidence="7 8">HDW11</strain>
    </source>
</reference>
<keyword evidence="3 6" id="KW-0812">Transmembrane</keyword>
<proteinExistence type="inferred from homology"/>
<evidence type="ECO:0000256" key="6">
    <source>
        <dbReference type="RuleBase" id="RU363041"/>
    </source>
</evidence>
<dbReference type="EMBL" id="CP049865">
    <property type="protein sequence ID" value="QIK71875.1"/>
    <property type="molecule type" value="Genomic_DNA"/>
</dbReference>
<feature type="transmembrane region" description="Helical" evidence="6">
    <location>
        <begin position="152"/>
        <end position="181"/>
    </location>
</feature>
<sequence length="270" mass="27276">MQGVEFLEPVLIGLAVGLVVGALGAGGGILSVPILVYLLHQEPHNAAASSLVIVGFTACTSLIYPLRRGLIPWARSLAFGGVAVVGSLLGSRLSLLVDGTLLMLLFGGLLSVVAVAMAAQGVHNRRQENSGDHSDEPLTLPSPSARLWVKTVAVGLATGLLTGFFGVGGGFIVVPLLVLVLRVPMRRATAMSLVAMILASMAGLVGRIGTDVAIDWPLTLLFTAGSAVGGVLGGPLAARARPSTLTLVFAALLAGVAVVTLVNTLGGAPA</sequence>
<evidence type="ECO:0000256" key="2">
    <source>
        <dbReference type="ARBA" id="ARBA00009142"/>
    </source>
</evidence>
<dbReference type="GO" id="GO:0005886">
    <property type="term" value="C:plasma membrane"/>
    <property type="evidence" value="ECO:0007669"/>
    <property type="project" value="UniProtKB-SubCell"/>
</dbReference>
<accession>A0A6G7Y4Y1</accession>
<feature type="transmembrane region" description="Helical" evidence="6">
    <location>
        <begin position="245"/>
        <end position="265"/>
    </location>
</feature>
<evidence type="ECO:0000256" key="5">
    <source>
        <dbReference type="ARBA" id="ARBA00023136"/>
    </source>
</evidence>
<keyword evidence="8" id="KW-1185">Reference proteome</keyword>
<dbReference type="PANTHER" id="PTHR43701">
    <property type="entry name" value="MEMBRANE TRANSPORTER PROTEIN MJ0441-RELATED"/>
    <property type="match status" value="1"/>
</dbReference>
<comment type="similarity">
    <text evidence="2 6">Belongs to the 4-toluene sulfonate uptake permease (TSUP) (TC 2.A.102) family.</text>
</comment>
<dbReference type="AlphaFoldDB" id="A0A6G7Y4Y1"/>
<dbReference type="Pfam" id="PF01925">
    <property type="entry name" value="TauE"/>
    <property type="match status" value="1"/>
</dbReference>
<evidence type="ECO:0000256" key="3">
    <source>
        <dbReference type="ARBA" id="ARBA00022692"/>
    </source>
</evidence>
<feature type="transmembrane region" description="Helical" evidence="6">
    <location>
        <begin position="70"/>
        <end position="89"/>
    </location>
</feature>